<reference evidence="8 9" key="1">
    <citation type="submission" date="2017-12" db="EMBL/GenBank/DDBJ databases">
        <title>Genomic Encyclopedia of Type Strains, Phase III (KMG-III): the genomes of soil and plant-associated and newly described type strains.</title>
        <authorList>
            <person name="Whitman W."/>
        </authorList>
    </citation>
    <scope>NUCLEOTIDE SEQUENCE [LARGE SCALE GENOMIC DNA]</scope>
    <source>
        <strain evidence="8 9">LP43</strain>
    </source>
</reference>
<keyword evidence="9" id="KW-1185">Reference proteome</keyword>
<evidence type="ECO:0000313" key="8">
    <source>
        <dbReference type="EMBL" id="PKV76167.1"/>
    </source>
</evidence>
<dbReference type="InterPro" id="IPR011051">
    <property type="entry name" value="RmlC_Cupin_sf"/>
</dbReference>
<dbReference type="PANTHER" id="PTHR21047:SF2">
    <property type="entry name" value="THYMIDINE DIPHOSPHO-4-KETO-RHAMNOSE 3,5-EPIMERASE"/>
    <property type="match status" value="1"/>
</dbReference>
<proteinExistence type="inferred from homology"/>
<dbReference type="GO" id="GO:0005829">
    <property type="term" value="C:cytosol"/>
    <property type="evidence" value="ECO:0007669"/>
    <property type="project" value="TreeGrafter"/>
</dbReference>
<comment type="function">
    <text evidence="2 7">Catalyzes the epimerization of the C3' and C5'positions of dTDP-6-deoxy-D-xylo-4-hexulose, forming dTDP-6-deoxy-L-lyxo-4-hexulose.</text>
</comment>
<dbReference type="RefSeq" id="WP_101443324.1">
    <property type="nucleotide sequence ID" value="NZ_PJMU01000001.1"/>
</dbReference>
<dbReference type="GO" id="GO:0019305">
    <property type="term" value="P:dTDP-rhamnose biosynthetic process"/>
    <property type="evidence" value="ECO:0007669"/>
    <property type="project" value="UniProtKB-UniRule"/>
</dbReference>
<sequence>MIFTETKLKGAFILDVKKLEDERGFFGRSWCQREMEEHGLNANVVQANVSYNHTKGTLRGMHYQLSPYEETKLVRCTRGAIYDVIIDLRPESPTYKQWIGVELTADNYRMLFVPERFGHGFITLEDNTDVTYQVTQFYTPGAERGIRWNDPAFNIEWPIEPVIISEKDRAHPDYKNEFETSTEGKLLV</sequence>
<dbReference type="InterPro" id="IPR014710">
    <property type="entry name" value="RmlC-like_jellyroll"/>
</dbReference>
<evidence type="ECO:0000256" key="7">
    <source>
        <dbReference type="RuleBase" id="RU364069"/>
    </source>
</evidence>
<comment type="subunit">
    <text evidence="7">Homodimer.</text>
</comment>
<protein>
    <recommendedName>
        <fullName evidence="4 7">dTDP-4-dehydrorhamnose 3,5-epimerase</fullName>
        <ecNumber evidence="3 7">5.1.3.13</ecNumber>
    </recommendedName>
    <alternativeName>
        <fullName evidence="7">Thymidine diphospho-4-keto-rhamnose 3,5-epimerase</fullName>
    </alternativeName>
</protein>
<dbReference type="OrthoDB" id="9800680at2"/>
<evidence type="ECO:0000256" key="2">
    <source>
        <dbReference type="ARBA" id="ARBA00001997"/>
    </source>
</evidence>
<evidence type="ECO:0000256" key="6">
    <source>
        <dbReference type="PIRSR" id="PIRSR600888-3"/>
    </source>
</evidence>
<accession>A0A2N3V3G2</accession>
<dbReference type="SUPFAM" id="SSF51182">
    <property type="entry name" value="RmlC-like cupins"/>
    <property type="match status" value="1"/>
</dbReference>
<feature type="active site" description="Proton donor" evidence="5">
    <location>
        <position position="132"/>
    </location>
</feature>
<dbReference type="CDD" id="cd00438">
    <property type="entry name" value="cupin_RmlC"/>
    <property type="match status" value="1"/>
</dbReference>
<dbReference type="Pfam" id="PF00908">
    <property type="entry name" value="dTDP_sugar_isom"/>
    <property type="match status" value="1"/>
</dbReference>
<dbReference type="AlphaFoldDB" id="A0A2N3V3G2"/>
<comment type="catalytic activity">
    <reaction evidence="1 7">
        <text>dTDP-4-dehydro-6-deoxy-alpha-D-glucose = dTDP-4-dehydro-beta-L-rhamnose</text>
        <dbReference type="Rhea" id="RHEA:16969"/>
        <dbReference type="ChEBI" id="CHEBI:57649"/>
        <dbReference type="ChEBI" id="CHEBI:62830"/>
        <dbReference type="EC" id="5.1.3.13"/>
    </reaction>
</comment>
<dbReference type="Proteomes" id="UP000233782">
    <property type="component" value="Unassembled WGS sequence"/>
</dbReference>
<feature type="active site" description="Proton acceptor" evidence="5">
    <location>
        <position position="62"/>
    </location>
</feature>
<keyword evidence="7" id="KW-0413">Isomerase</keyword>
<evidence type="ECO:0000313" key="9">
    <source>
        <dbReference type="Proteomes" id="UP000233782"/>
    </source>
</evidence>
<feature type="site" description="Participates in a stacking interaction with the thymidine ring of dTDP-4-oxo-6-deoxyglucose" evidence="6">
    <location>
        <position position="138"/>
    </location>
</feature>
<dbReference type="EC" id="5.1.3.13" evidence="3 7"/>
<dbReference type="PANTHER" id="PTHR21047">
    <property type="entry name" value="DTDP-6-DEOXY-D-GLUCOSE-3,5 EPIMERASE"/>
    <property type="match status" value="1"/>
</dbReference>
<evidence type="ECO:0000256" key="1">
    <source>
        <dbReference type="ARBA" id="ARBA00001298"/>
    </source>
</evidence>
<dbReference type="GO" id="GO:0008830">
    <property type="term" value="F:dTDP-4-dehydrorhamnose 3,5-epimerase activity"/>
    <property type="evidence" value="ECO:0007669"/>
    <property type="project" value="UniProtKB-UniRule"/>
</dbReference>
<comment type="caution">
    <text evidence="8">The sequence shown here is derived from an EMBL/GenBank/DDBJ whole genome shotgun (WGS) entry which is preliminary data.</text>
</comment>
<dbReference type="UniPathway" id="UPA00124"/>
<dbReference type="EMBL" id="PJMU01000001">
    <property type="protein sequence ID" value="PKV76167.1"/>
    <property type="molecule type" value="Genomic_DNA"/>
</dbReference>
<evidence type="ECO:0000256" key="4">
    <source>
        <dbReference type="ARBA" id="ARBA00019595"/>
    </source>
</evidence>
<comment type="pathway">
    <text evidence="7">Carbohydrate biosynthesis; dTDP-L-rhamnose biosynthesis.</text>
</comment>
<evidence type="ECO:0000256" key="5">
    <source>
        <dbReference type="PIRSR" id="PIRSR600888-1"/>
    </source>
</evidence>
<comment type="similarity">
    <text evidence="7">Belongs to the dTDP-4-dehydrorhamnose 3,5-epimerase family.</text>
</comment>
<evidence type="ECO:0000256" key="3">
    <source>
        <dbReference type="ARBA" id="ARBA00012098"/>
    </source>
</evidence>
<name>A0A2N3V3G2_9BACT</name>
<gene>
    <name evidence="8" type="ORF">BD749_1117</name>
</gene>
<dbReference type="GO" id="GO:0000271">
    <property type="term" value="P:polysaccharide biosynthetic process"/>
    <property type="evidence" value="ECO:0007669"/>
    <property type="project" value="TreeGrafter"/>
</dbReference>
<organism evidence="8 9">
    <name type="scientific">Pontibacter ramchanderi</name>
    <dbReference type="NCBI Taxonomy" id="1179743"/>
    <lineage>
        <taxon>Bacteria</taxon>
        <taxon>Pseudomonadati</taxon>
        <taxon>Bacteroidota</taxon>
        <taxon>Cytophagia</taxon>
        <taxon>Cytophagales</taxon>
        <taxon>Hymenobacteraceae</taxon>
        <taxon>Pontibacter</taxon>
    </lineage>
</organism>
<dbReference type="InterPro" id="IPR000888">
    <property type="entry name" value="RmlC-like"/>
</dbReference>
<dbReference type="Gene3D" id="2.60.120.10">
    <property type="entry name" value="Jelly Rolls"/>
    <property type="match status" value="1"/>
</dbReference>
<dbReference type="NCBIfam" id="TIGR01221">
    <property type="entry name" value="rmlC"/>
    <property type="match status" value="1"/>
</dbReference>